<dbReference type="EMBL" id="MLHW01000001">
    <property type="protein sequence ID" value="OHT55765.1"/>
    <property type="molecule type" value="Genomic_DNA"/>
</dbReference>
<dbReference type="HOGENOM" id="CLU_106514_1_0_11"/>
<evidence type="ECO:0000313" key="5">
    <source>
        <dbReference type="Proteomes" id="UP000180043"/>
    </source>
</evidence>
<evidence type="ECO:0000313" key="3">
    <source>
        <dbReference type="EMBL" id="OHU78312.1"/>
    </source>
</evidence>
<dbReference type="Proteomes" id="UP000180043">
    <property type="component" value="Unassembled WGS sequence"/>
</dbReference>
<gene>
    <name evidence="1" type="ORF">BKG62_06635</name>
    <name evidence="2" type="ORF">BKG82_00570</name>
    <name evidence="3" type="ORF">BKG84_07850</name>
</gene>
<dbReference type="CDD" id="cd07812">
    <property type="entry name" value="SRPBCC"/>
    <property type="match status" value="1"/>
</dbReference>
<proteinExistence type="predicted"/>
<dbReference type="OrthoDB" id="4618973at2"/>
<dbReference type="Gene3D" id="3.30.530.20">
    <property type="match status" value="1"/>
</dbReference>
<protein>
    <submittedName>
        <fullName evidence="2">Polyketide cyclase</fullName>
    </submittedName>
</protein>
<accession>A0A0E3TQA4</accession>
<reference evidence="4 5" key="2">
    <citation type="submission" date="2016-10" db="EMBL/GenBank/DDBJ databases">
        <title>Evaluation of Human, Veterinary and Environmental Mycobacterium chelonae Isolates by Core Genome Phylogenomic Analysis, Targeted Gene Comparison, and Anti-microbial Susceptibility Patterns: A Tale of Mistaken Identities.</title>
        <authorList>
            <person name="Fogelson S.B."/>
            <person name="Camus A.C."/>
            <person name="Lorenz W."/>
            <person name="Vasireddy R."/>
            <person name="Vasireddy S."/>
            <person name="Smith T."/>
            <person name="Brown-Elliott B.A."/>
            <person name="Wallace R.J.Jr."/>
            <person name="Hasan N.A."/>
            <person name="Reischl U."/>
            <person name="Sanchez S."/>
        </authorList>
    </citation>
    <scope>NUCLEOTIDE SEQUENCE [LARGE SCALE GENOMIC DNA]</scope>
    <source>
        <strain evidence="2 5">15515</strain>
        <strain evidence="3 4">15518</strain>
    </source>
</reference>
<dbReference type="InterPro" id="IPR019587">
    <property type="entry name" value="Polyketide_cyclase/dehydratase"/>
</dbReference>
<dbReference type="SUPFAM" id="SSF55961">
    <property type="entry name" value="Bet v1-like"/>
    <property type="match status" value="1"/>
</dbReference>
<dbReference type="Pfam" id="PF10604">
    <property type="entry name" value="Polyketide_cyc2"/>
    <property type="match status" value="1"/>
</dbReference>
<comment type="caution">
    <text evidence="2">The sequence shown here is derived from an EMBL/GenBank/DDBJ whole genome shotgun (WGS) entry which is preliminary data.</text>
</comment>
<dbReference type="PATRIC" id="fig|1774.35.peg.809"/>
<dbReference type="EMBL" id="MLIQ01000002">
    <property type="protein sequence ID" value="OHU61026.1"/>
    <property type="molecule type" value="Genomic_DNA"/>
</dbReference>
<dbReference type="RefSeq" id="WP_046252616.1">
    <property type="nucleotide sequence ID" value="NZ_BSAK01000011.1"/>
</dbReference>
<reference evidence="1 6" key="1">
    <citation type="submission" date="2016-10" db="EMBL/GenBank/DDBJ databases">
        <title>Evaluation of Human, Animal and Environmental Mycobacterium chelonae Isolates by Core Genome Phylogenomic Analysis, Targeted Gene Comparison, and Anti-microbial Susceptibility Patterns: A Tale of Mistaken Identities.</title>
        <authorList>
            <person name="Fogelson S.B."/>
            <person name="Camus A.C."/>
            <person name="Lorenz W."/>
            <person name="Vasireddy R."/>
            <person name="Vasireddy S."/>
            <person name="Smith T."/>
            <person name="Brown-Elliott B.A."/>
            <person name="Wallace R.J.Jr."/>
            <person name="Hasan N.A."/>
            <person name="Reischl U."/>
            <person name="Sanchez S."/>
        </authorList>
    </citation>
    <scope>NUCLEOTIDE SEQUENCE [LARGE SCALE GENOMIC DNA]</scope>
    <source>
        <strain evidence="1 6">42895</strain>
    </source>
</reference>
<keyword evidence="4" id="KW-1185">Reference proteome</keyword>
<dbReference type="InterPro" id="IPR023393">
    <property type="entry name" value="START-like_dom_sf"/>
</dbReference>
<evidence type="ECO:0000313" key="6">
    <source>
        <dbReference type="Proteomes" id="UP000180113"/>
    </source>
</evidence>
<dbReference type="EMBL" id="MLIS01000001">
    <property type="protein sequence ID" value="OHU78312.1"/>
    <property type="molecule type" value="Genomic_DNA"/>
</dbReference>
<organism evidence="2 5">
    <name type="scientific">Mycobacteroides chelonae</name>
    <name type="common">Mycobacterium chelonae</name>
    <dbReference type="NCBI Taxonomy" id="1774"/>
    <lineage>
        <taxon>Bacteria</taxon>
        <taxon>Bacillati</taxon>
        <taxon>Actinomycetota</taxon>
        <taxon>Actinomycetes</taxon>
        <taxon>Mycobacteriales</taxon>
        <taxon>Mycobacteriaceae</taxon>
        <taxon>Mycobacteroides</taxon>
    </lineage>
</organism>
<name>A0A0E3TQA4_MYCCH</name>
<evidence type="ECO:0000313" key="4">
    <source>
        <dbReference type="Proteomes" id="UP000179441"/>
    </source>
</evidence>
<sequence length="153" mass="17033">MPNASLLETAVEIDAPVEKVWGLIADLDNMPRWSPQTRKMFVRGPVQAGTNVVNYNRKGWKVWPTRAVLTAVEPNKRLAWHVKDNLSEWSYELEPTAAGGTRVTERRVMGEKRSAISTNLQNLMLGGTEVFDEALLEGMRTSLARIKAAAEGV</sequence>
<evidence type="ECO:0000313" key="1">
    <source>
        <dbReference type="EMBL" id="OHT55765.1"/>
    </source>
</evidence>
<dbReference type="AlphaFoldDB" id="A0A0E3TQA4"/>
<dbReference type="Proteomes" id="UP000180113">
    <property type="component" value="Unassembled WGS sequence"/>
</dbReference>
<dbReference type="GeneID" id="31678380"/>
<evidence type="ECO:0000313" key="2">
    <source>
        <dbReference type="EMBL" id="OHU61026.1"/>
    </source>
</evidence>
<dbReference type="Proteomes" id="UP000179441">
    <property type="component" value="Unassembled WGS sequence"/>
</dbReference>